<evidence type="ECO:0000259" key="3">
    <source>
        <dbReference type="Pfam" id="PF23914"/>
    </source>
</evidence>
<protein>
    <recommendedName>
        <fullName evidence="3">Cytochrome c-type biogenesis protein H TPR domain-containing protein</fullName>
    </recommendedName>
</protein>
<dbReference type="RefSeq" id="WP_168109008.1">
    <property type="nucleotide sequence ID" value="NZ_VTOX01000008.1"/>
</dbReference>
<organism evidence="4 5">
    <name type="scientific">Ramlibacter lithotrophicus</name>
    <dbReference type="NCBI Taxonomy" id="2606681"/>
    <lineage>
        <taxon>Bacteria</taxon>
        <taxon>Pseudomonadati</taxon>
        <taxon>Pseudomonadota</taxon>
        <taxon>Betaproteobacteria</taxon>
        <taxon>Burkholderiales</taxon>
        <taxon>Comamonadaceae</taxon>
        <taxon>Ramlibacter</taxon>
    </lineage>
</organism>
<dbReference type="InterPro" id="IPR056413">
    <property type="entry name" value="TPR_CcmH_CycH"/>
</dbReference>
<dbReference type="InterPro" id="IPR011990">
    <property type="entry name" value="TPR-like_helical_dom_sf"/>
</dbReference>
<dbReference type="GO" id="GO:0005886">
    <property type="term" value="C:plasma membrane"/>
    <property type="evidence" value="ECO:0007669"/>
    <property type="project" value="TreeGrafter"/>
</dbReference>
<reference evidence="4 5" key="1">
    <citation type="journal article" date="2020" name="Nature">
        <title>Bacterial chemolithoautotrophy via manganese oxidation.</title>
        <authorList>
            <person name="Yu H."/>
            <person name="Leadbetter J.R."/>
        </authorList>
    </citation>
    <scope>NUCLEOTIDE SEQUENCE [LARGE SCALE GENOMIC DNA]</scope>
    <source>
        <strain evidence="4 5">RBP-1</strain>
    </source>
</reference>
<dbReference type="AlphaFoldDB" id="A0A7X6DIM4"/>
<evidence type="ECO:0000313" key="5">
    <source>
        <dbReference type="Proteomes" id="UP000521868"/>
    </source>
</evidence>
<dbReference type="Gene3D" id="1.25.40.10">
    <property type="entry name" value="Tetratricopeptide repeat domain"/>
    <property type="match status" value="1"/>
</dbReference>
<feature type="domain" description="Cytochrome c-type biogenesis protein H TPR" evidence="3">
    <location>
        <begin position="79"/>
        <end position="201"/>
    </location>
</feature>
<dbReference type="InterPro" id="IPR051263">
    <property type="entry name" value="C-type_cytochrome_biogenesis"/>
</dbReference>
<evidence type="ECO:0000256" key="2">
    <source>
        <dbReference type="ARBA" id="ARBA00022803"/>
    </source>
</evidence>
<keyword evidence="1" id="KW-0677">Repeat</keyword>
<dbReference type="EMBL" id="VTOX01000008">
    <property type="protein sequence ID" value="NKE67872.1"/>
    <property type="molecule type" value="Genomic_DNA"/>
</dbReference>
<name>A0A7X6DIM4_9BURK</name>
<sequence length="227" mass="23716">MAAPSASLLRLAATGARRSGLRRGVALAGLALAAAAMVLVQREGAAGADVQDASALALEVERALQAQAGPLVPGNLYAQLELQLQRHPDDVRALVLKARLDMEAQRVELAAAGYEKALGLPNSKAVRDPDVWAEYAEAVGMQQGGTLAGRPMELVDKALALDPRHATALDLAGSAAWEAKDFAGAAAHWKRLLERLPGGTARHGELTAAIRAAEQRARLALPAARKP</sequence>
<keyword evidence="2" id="KW-0802">TPR repeat</keyword>
<gene>
    <name evidence="4" type="ORF">RAMLITH_18790</name>
</gene>
<proteinExistence type="predicted"/>
<dbReference type="Proteomes" id="UP000521868">
    <property type="component" value="Unassembled WGS sequence"/>
</dbReference>
<dbReference type="SUPFAM" id="SSF48452">
    <property type="entry name" value="TPR-like"/>
    <property type="match status" value="1"/>
</dbReference>
<keyword evidence="5" id="KW-1185">Reference proteome</keyword>
<accession>A0A7X6DIM4</accession>
<dbReference type="PANTHER" id="PTHR47870:SF4">
    <property type="entry name" value="CYTOCHROME C-TYPE BIOGENESIS PROTEIN CYCH"/>
    <property type="match status" value="1"/>
</dbReference>
<dbReference type="PANTHER" id="PTHR47870">
    <property type="entry name" value="CYTOCHROME C-TYPE BIOGENESIS PROTEIN CCMH"/>
    <property type="match status" value="1"/>
</dbReference>
<dbReference type="Pfam" id="PF23914">
    <property type="entry name" value="TPR_CcmH_CycH"/>
    <property type="match status" value="1"/>
</dbReference>
<evidence type="ECO:0000256" key="1">
    <source>
        <dbReference type="ARBA" id="ARBA00022737"/>
    </source>
</evidence>
<comment type="caution">
    <text evidence="4">The sequence shown here is derived from an EMBL/GenBank/DDBJ whole genome shotgun (WGS) entry which is preliminary data.</text>
</comment>
<evidence type="ECO:0000313" key="4">
    <source>
        <dbReference type="EMBL" id="NKE67872.1"/>
    </source>
</evidence>